<comment type="caution">
    <text evidence="2">The sequence shown here is derived from an EMBL/GenBank/DDBJ whole genome shotgun (WGS) entry which is preliminary data.</text>
</comment>
<evidence type="ECO:0000256" key="1">
    <source>
        <dbReference type="SAM" id="MobiDB-lite"/>
    </source>
</evidence>
<proteinExistence type="predicted"/>
<name>A0A0F9GNL2_9ZZZZ</name>
<gene>
    <name evidence="2" type="ORF">LCGC14_2099210</name>
</gene>
<reference evidence="2" key="1">
    <citation type="journal article" date="2015" name="Nature">
        <title>Complex archaea that bridge the gap between prokaryotes and eukaryotes.</title>
        <authorList>
            <person name="Spang A."/>
            <person name="Saw J.H."/>
            <person name="Jorgensen S.L."/>
            <person name="Zaremba-Niedzwiedzka K."/>
            <person name="Martijn J."/>
            <person name="Lind A.E."/>
            <person name="van Eijk R."/>
            <person name="Schleper C."/>
            <person name="Guy L."/>
            <person name="Ettema T.J."/>
        </authorList>
    </citation>
    <scope>NUCLEOTIDE SEQUENCE</scope>
</reference>
<accession>A0A0F9GNL2</accession>
<sequence length="304" mass="33530">MATPNQSSQSGDFALFREWVQSTYGSDADSIIRQAVEDSFKPGGLEENNDIFQAWVRIGRPSAESTPQRQEEQRQAIVEQMRASLAATGQLPFSEFGEQAPFLEARGFERVTEGPFGFPLSEEEQFFRQGVTAPTPEEASAEQFDAQMANAQRIADVTGASMEDVFASLTGTPTAPPAGAIGLTPAQEEQQRQANQQFGLQTAQFEFQQRKLAQDQRNALLGNQIAQASQGQIARAQLSESQIRQQEQANFAKQFEEFRRQVLSGTAPRGFFTRQALSSAPNPFAPFGIGQRPISEDIDEVKNE</sequence>
<feature type="region of interest" description="Disordered" evidence="1">
    <location>
        <begin position="282"/>
        <end position="304"/>
    </location>
</feature>
<protein>
    <submittedName>
        <fullName evidence="2">Uncharacterized protein</fullName>
    </submittedName>
</protein>
<feature type="non-terminal residue" evidence="2">
    <location>
        <position position="304"/>
    </location>
</feature>
<evidence type="ECO:0000313" key="2">
    <source>
        <dbReference type="EMBL" id="KKL71010.1"/>
    </source>
</evidence>
<dbReference type="EMBL" id="LAZR01025720">
    <property type="protein sequence ID" value="KKL71010.1"/>
    <property type="molecule type" value="Genomic_DNA"/>
</dbReference>
<organism evidence="2">
    <name type="scientific">marine sediment metagenome</name>
    <dbReference type="NCBI Taxonomy" id="412755"/>
    <lineage>
        <taxon>unclassified sequences</taxon>
        <taxon>metagenomes</taxon>
        <taxon>ecological metagenomes</taxon>
    </lineage>
</organism>
<dbReference type="AlphaFoldDB" id="A0A0F9GNL2"/>